<organism evidence="1 2">
    <name type="scientific">Caligus rogercresseyi</name>
    <name type="common">Sea louse</name>
    <dbReference type="NCBI Taxonomy" id="217165"/>
    <lineage>
        <taxon>Eukaryota</taxon>
        <taxon>Metazoa</taxon>
        <taxon>Ecdysozoa</taxon>
        <taxon>Arthropoda</taxon>
        <taxon>Crustacea</taxon>
        <taxon>Multicrustacea</taxon>
        <taxon>Hexanauplia</taxon>
        <taxon>Copepoda</taxon>
        <taxon>Siphonostomatoida</taxon>
        <taxon>Caligidae</taxon>
        <taxon>Caligus</taxon>
    </lineage>
</organism>
<dbReference type="EMBL" id="CP045906">
    <property type="protein sequence ID" value="QQP34826.1"/>
    <property type="molecule type" value="Genomic_DNA"/>
</dbReference>
<protein>
    <submittedName>
        <fullName evidence="1">Uncharacterized protein</fullName>
    </submittedName>
</protein>
<keyword evidence="2" id="KW-1185">Reference proteome</keyword>
<dbReference type="AlphaFoldDB" id="A0A7T8JUQ2"/>
<name>A0A7T8JUQ2_CALRO</name>
<evidence type="ECO:0000313" key="1">
    <source>
        <dbReference type="EMBL" id="QQP34826.1"/>
    </source>
</evidence>
<sequence length="142" mass="15800">MGIMGLNAFTLSIPCGFPPAFLGTFGLGRNNNYISRCRTHKRIIPIRAMTFGVSTPTHELSGFLVHINGILDFKLTANGPLVFIVHNYGILTSIPPFRGPRVPPITIMASKGFEYMYSQWFIRLCHHKFDILGCQLTTNGSL</sequence>
<gene>
    <name evidence="1" type="ORF">FKW44_022853</name>
</gene>
<reference evidence="2" key="1">
    <citation type="submission" date="2021-01" db="EMBL/GenBank/DDBJ databases">
        <title>Caligus Genome Assembly.</title>
        <authorList>
            <person name="Gallardo-Escarate C."/>
        </authorList>
    </citation>
    <scope>NUCLEOTIDE SEQUENCE [LARGE SCALE GENOMIC DNA]</scope>
</reference>
<accession>A0A7T8JUQ2</accession>
<evidence type="ECO:0000313" key="2">
    <source>
        <dbReference type="Proteomes" id="UP000595437"/>
    </source>
</evidence>
<proteinExistence type="predicted"/>
<dbReference type="Proteomes" id="UP000595437">
    <property type="component" value="Chromosome 17"/>
</dbReference>
<feature type="non-terminal residue" evidence="1">
    <location>
        <position position="142"/>
    </location>
</feature>